<dbReference type="AlphaFoldDB" id="A0A8J2PBD8"/>
<evidence type="ECO:0000313" key="1">
    <source>
        <dbReference type="EMBL" id="CAG7730821.1"/>
    </source>
</evidence>
<protein>
    <submittedName>
        <fullName evidence="1">Uncharacterized protein</fullName>
    </submittedName>
</protein>
<organism evidence="1 2">
    <name type="scientific">Allacma fusca</name>
    <dbReference type="NCBI Taxonomy" id="39272"/>
    <lineage>
        <taxon>Eukaryota</taxon>
        <taxon>Metazoa</taxon>
        <taxon>Ecdysozoa</taxon>
        <taxon>Arthropoda</taxon>
        <taxon>Hexapoda</taxon>
        <taxon>Collembola</taxon>
        <taxon>Symphypleona</taxon>
        <taxon>Sminthuridae</taxon>
        <taxon>Allacma</taxon>
    </lineage>
</organism>
<comment type="caution">
    <text evidence="1">The sequence shown here is derived from an EMBL/GenBank/DDBJ whole genome shotgun (WGS) entry which is preliminary data.</text>
</comment>
<name>A0A8J2PBD8_9HEXA</name>
<dbReference type="Proteomes" id="UP000708208">
    <property type="component" value="Unassembled WGS sequence"/>
</dbReference>
<keyword evidence="2" id="KW-1185">Reference proteome</keyword>
<proteinExistence type="predicted"/>
<dbReference type="EMBL" id="CAJVCH010200788">
    <property type="protein sequence ID" value="CAG7730821.1"/>
    <property type="molecule type" value="Genomic_DNA"/>
</dbReference>
<sequence>IHIFRSDRGASCWSVSADVVLNVFEEFIGSYSLQGWSFELESISEKSVKY</sequence>
<accession>A0A8J2PBD8</accession>
<feature type="non-terminal residue" evidence="1">
    <location>
        <position position="50"/>
    </location>
</feature>
<reference evidence="1" key="1">
    <citation type="submission" date="2021-06" db="EMBL/GenBank/DDBJ databases">
        <authorList>
            <person name="Hodson N. C."/>
            <person name="Mongue J. A."/>
            <person name="Jaron S. K."/>
        </authorList>
    </citation>
    <scope>NUCLEOTIDE SEQUENCE</scope>
</reference>
<evidence type="ECO:0000313" key="2">
    <source>
        <dbReference type="Proteomes" id="UP000708208"/>
    </source>
</evidence>
<gene>
    <name evidence="1" type="ORF">AFUS01_LOCUS19437</name>
</gene>